<comment type="caution">
    <text evidence="2">The sequence shown here is derived from an EMBL/GenBank/DDBJ whole genome shotgun (WGS) entry which is preliminary data.</text>
</comment>
<evidence type="ECO:0000313" key="3">
    <source>
        <dbReference type="Proteomes" id="UP000075320"/>
    </source>
</evidence>
<sequence length="288" mass="33262">MRLRMIRAVLATALSFSSVVVLAQSKMSRSETYKDIIEKAYNLSLQKDRQQALNILMSALQKESRPAAVAEIKKAVDEIAHIFFSDKAQQLYESGVSLRKNELPQSYDKLIEASRIEPDNFAIAEELARVMIARNDCKNAQETVQKQLNTVKHDEDLKLTLAQSLACQDKWAEYQKVFESFPVKKSPNMKYWLALEVEKNMSSKSMTKAQENLASLKKADEKYPEAFYWSWRFDMAQKRSNLEEAQKYVMTCKNISANQYRQYMIDPMLCRRIIEVEAEMKGANGRPE</sequence>
<dbReference type="AlphaFoldDB" id="A0A150WQJ3"/>
<dbReference type="RefSeq" id="WP_061834331.1">
    <property type="nucleotide sequence ID" value="NZ_LUKE01000001.1"/>
</dbReference>
<reference evidence="2 3" key="1">
    <citation type="submission" date="2016-03" db="EMBL/GenBank/DDBJ databases">
        <authorList>
            <person name="Ploux O."/>
        </authorList>
    </citation>
    <scope>NUCLEOTIDE SEQUENCE [LARGE SCALE GENOMIC DNA]</scope>
    <source>
        <strain evidence="2 3">R0</strain>
    </source>
</reference>
<name>A0A150WQJ3_BDEBC</name>
<keyword evidence="1" id="KW-0732">Signal</keyword>
<accession>A0A150WQJ3</accession>
<evidence type="ECO:0000313" key="2">
    <source>
        <dbReference type="EMBL" id="KYG66752.1"/>
    </source>
</evidence>
<protein>
    <recommendedName>
        <fullName evidence="4">Tetratricopeptide repeat protein</fullName>
    </recommendedName>
</protein>
<evidence type="ECO:0000256" key="1">
    <source>
        <dbReference type="SAM" id="SignalP"/>
    </source>
</evidence>
<dbReference type="SUPFAM" id="SSF48452">
    <property type="entry name" value="TPR-like"/>
    <property type="match status" value="1"/>
</dbReference>
<feature type="chain" id="PRO_5007573467" description="Tetratricopeptide repeat protein" evidence="1">
    <location>
        <begin position="24"/>
        <end position="288"/>
    </location>
</feature>
<organism evidence="2 3">
    <name type="scientific">Bdellovibrio bacteriovorus</name>
    <dbReference type="NCBI Taxonomy" id="959"/>
    <lineage>
        <taxon>Bacteria</taxon>
        <taxon>Pseudomonadati</taxon>
        <taxon>Bdellovibrionota</taxon>
        <taxon>Bdellovibrionia</taxon>
        <taxon>Bdellovibrionales</taxon>
        <taxon>Pseudobdellovibrionaceae</taxon>
        <taxon>Bdellovibrio</taxon>
    </lineage>
</organism>
<keyword evidence="3" id="KW-1185">Reference proteome</keyword>
<dbReference type="Proteomes" id="UP000075320">
    <property type="component" value="Unassembled WGS sequence"/>
</dbReference>
<evidence type="ECO:0008006" key="4">
    <source>
        <dbReference type="Google" id="ProtNLM"/>
    </source>
</evidence>
<dbReference type="InterPro" id="IPR011990">
    <property type="entry name" value="TPR-like_helical_dom_sf"/>
</dbReference>
<dbReference type="EMBL" id="LUKE01000001">
    <property type="protein sequence ID" value="KYG66752.1"/>
    <property type="molecule type" value="Genomic_DNA"/>
</dbReference>
<dbReference type="OrthoDB" id="5290145at2"/>
<feature type="signal peptide" evidence="1">
    <location>
        <begin position="1"/>
        <end position="23"/>
    </location>
</feature>
<dbReference type="Gene3D" id="1.25.40.10">
    <property type="entry name" value="Tetratricopeptide repeat domain"/>
    <property type="match status" value="1"/>
</dbReference>
<proteinExistence type="predicted"/>
<gene>
    <name evidence="2" type="ORF">AZI86_06830</name>
</gene>